<accession>A0A5C3QAY8</accession>
<evidence type="ECO:0008006" key="3">
    <source>
        <dbReference type="Google" id="ProtNLM"/>
    </source>
</evidence>
<evidence type="ECO:0000313" key="2">
    <source>
        <dbReference type="Proteomes" id="UP000305067"/>
    </source>
</evidence>
<keyword evidence="2" id="KW-1185">Reference proteome</keyword>
<dbReference type="InterPro" id="IPR036047">
    <property type="entry name" value="F-box-like_dom_sf"/>
</dbReference>
<protein>
    <recommendedName>
        <fullName evidence="3">F-box domain-containing protein</fullName>
    </recommendedName>
</protein>
<gene>
    <name evidence="1" type="ORF">BDV98DRAFT_577494</name>
</gene>
<dbReference type="CDD" id="cd09917">
    <property type="entry name" value="F-box_SF"/>
    <property type="match status" value="1"/>
</dbReference>
<reference evidence="1 2" key="1">
    <citation type="journal article" date="2019" name="Nat. Ecol. Evol.">
        <title>Megaphylogeny resolves global patterns of mushroom evolution.</title>
        <authorList>
            <person name="Varga T."/>
            <person name="Krizsan K."/>
            <person name="Foldi C."/>
            <person name="Dima B."/>
            <person name="Sanchez-Garcia M."/>
            <person name="Sanchez-Ramirez S."/>
            <person name="Szollosi G.J."/>
            <person name="Szarkandi J.G."/>
            <person name="Papp V."/>
            <person name="Albert L."/>
            <person name="Andreopoulos W."/>
            <person name="Angelini C."/>
            <person name="Antonin V."/>
            <person name="Barry K.W."/>
            <person name="Bougher N.L."/>
            <person name="Buchanan P."/>
            <person name="Buyck B."/>
            <person name="Bense V."/>
            <person name="Catcheside P."/>
            <person name="Chovatia M."/>
            <person name="Cooper J."/>
            <person name="Damon W."/>
            <person name="Desjardin D."/>
            <person name="Finy P."/>
            <person name="Geml J."/>
            <person name="Haridas S."/>
            <person name="Hughes K."/>
            <person name="Justo A."/>
            <person name="Karasinski D."/>
            <person name="Kautmanova I."/>
            <person name="Kiss B."/>
            <person name="Kocsube S."/>
            <person name="Kotiranta H."/>
            <person name="LaButti K.M."/>
            <person name="Lechner B.E."/>
            <person name="Liimatainen K."/>
            <person name="Lipzen A."/>
            <person name="Lukacs Z."/>
            <person name="Mihaltcheva S."/>
            <person name="Morgado L.N."/>
            <person name="Niskanen T."/>
            <person name="Noordeloos M.E."/>
            <person name="Ohm R.A."/>
            <person name="Ortiz-Santana B."/>
            <person name="Ovrebo C."/>
            <person name="Racz N."/>
            <person name="Riley R."/>
            <person name="Savchenko A."/>
            <person name="Shiryaev A."/>
            <person name="Soop K."/>
            <person name="Spirin V."/>
            <person name="Szebenyi C."/>
            <person name="Tomsovsky M."/>
            <person name="Tulloss R.E."/>
            <person name="Uehling J."/>
            <person name="Grigoriev I.V."/>
            <person name="Vagvolgyi C."/>
            <person name="Papp T."/>
            <person name="Martin F.M."/>
            <person name="Miettinen O."/>
            <person name="Hibbett D.S."/>
            <person name="Nagy L.G."/>
        </authorList>
    </citation>
    <scope>NUCLEOTIDE SEQUENCE [LARGE SCALE GENOMIC DNA]</scope>
    <source>
        <strain evidence="1 2">CBS 309.79</strain>
    </source>
</reference>
<sequence>MESAYVQCPAPLAISSPNDGMFEQAPLALHPLVETMLCDPPTPMNAHTTSHAFPLNTQTHLSTEIVRHIYRFIDEEDLYCAGSVSKEFRRWAVPALMERLGVSRSNASNQYHIRPVNGGKRAKTVLQFLVEFTLPNPISSLKVVTNMANHLDILQLTTKFIQSRPSLGKLVLIPEYAVESFRANGLETIIQSLLQAAGEKGCTDLAVQGGPFVPAYIMTRQPPDTVDSFKPMSTLQRLVIASPLFTILHYRDWLIDTLNSSLITHLQVTLIMARNVAGALLPQIDMPTLTDLDIGLPLAELAQILPFLQRHRTLRSLYIRSLRSALYIPPSSLKGLLPNLESLSGDFALLNVILAPVSSCASLRSIGIIDSIPWGSGDSESTPASWPVIPGSLCVHHPLATICRNRTDLDLRFFIDADHLAFDHLLDIACAKWELTMETVVEQTKELLAGVAELNLTQLKGKAKAPEWLKLFVGVRKVNLSGLVPVGTREKKRLDEEVQRMCPGVPRADVSG</sequence>
<evidence type="ECO:0000313" key="1">
    <source>
        <dbReference type="EMBL" id="TFK95623.1"/>
    </source>
</evidence>
<dbReference type="AlphaFoldDB" id="A0A5C3QAY8"/>
<dbReference type="SUPFAM" id="SSF81383">
    <property type="entry name" value="F-box domain"/>
    <property type="match status" value="1"/>
</dbReference>
<organism evidence="1 2">
    <name type="scientific">Pterulicium gracile</name>
    <dbReference type="NCBI Taxonomy" id="1884261"/>
    <lineage>
        <taxon>Eukaryota</taxon>
        <taxon>Fungi</taxon>
        <taxon>Dikarya</taxon>
        <taxon>Basidiomycota</taxon>
        <taxon>Agaricomycotina</taxon>
        <taxon>Agaricomycetes</taxon>
        <taxon>Agaricomycetidae</taxon>
        <taxon>Agaricales</taxon>
        <taxon>Pleurotineae</taxon>
        <taxon>Pterulaceae</taxon>
        <taxon>Pterulicium</taxon>
    </lineage>
</organism>
<name>A0A5C3QAY8_9AGAR</name>
<dbReference type="Proteomes" id="UP000305067">
    <property type="component" value="Unassembled WGS sequence"/>
</dbReference>
<proteinExistence type="predicted"/>
<dbReference type="EMBL" id="ML178879">
    <property type="protein sequence ID" value="TFK95623.1"/>
    <property type="molecule type" value="Genomic_DNA"/>
</dbReference>